<dbReference type="GeneID" id="302706368"/>
<comment type="similarity">
    <text evidence="1">Belongs to the Gfo/Idh/MocA family.</text>
</comment>
<dbReference type="Proteomes" id="UP000010296">
    <property type="component" value="Unassembled WGS sequence"/>
</dbReference>
<proteinExistence type="inferred from homology"/>
<keyword evidence="6" id="KW-1185">Reference proteome</keyword>
<dbReference type="PATRIC" id="fig|888064.11.peg.1124"/>
<gene>
    <name evidence="5" type="primary">dhdH</name>
    <name evidence="5" type="ORF">HMPREF9088_0651</name>
</gene>
<protein>
    <submittedName>
        <fullName evidence="5">Oxidoreductase, NAD-binding domain protein</fullName>
        <ecNumber evidence="5">1.3.1.20</ecNumber>
    </submittedName>
</protein>
<dbReference type="InterPro" id="IPR050984">
    <property type="entry name" value="Gfo/Idh/MocA_domain"/>
</dbReference>
<accession>E6LE61</accession>
<evidence type="ECO:0000259" key="3">
    <source>
        <dbReference type="Pfam" id="PF01408"/>
    </source>
</evidence>
<feature type="domain" description="GFO/IDH/MocA-like oxidoreductase" evidence="4">
    <location>
        <begin position="129"/>
        <end position="242"/>
    </location>
</feature>
<evidence type="ECO:0000256" key="1">
    <source>
        <dbReference type="ARBA" id="ARBA00010928"/>
    </source>
</evidence>
<dbReference type="Pfam" id="PF22725">
    <property type="entry name" value="GFO_IDH_MocA_C3"/>
    <property type="match status" value="1"/>
</dbReference>
<name>E6LE61_ENTI1</name>
<evidence type="ECO:0000313" key="6">
    <source>
        <dbReference type="Proteomes" id="UP000010296"/>
    </source>
</evidence>
<dbReference type="RefSeq" id="WP_007207672.1">
    <property type="nucleotide sequence ID" value="NZ_GL622241.1"/>
</dbReference>
<dbReference type="OrthoDB" id="9815825at2"/>
<dbReference type="EMBL" id="AEPV01000024">
    <property type="protein sequence ID" value="EFU74516.1"/>
    <property type="molecule type" value="Genomic_DNA"/>
</dbReference>
<dbReference type="Pfam" id="PF01408">
    <property type="entry name" value="GFO_IDH_MocA"/>
    <property type="match status" value="1"/>
</dbReference>
<dbReference type="HOGENOM" id="CLU_023194_7_2_9"/>
<feature type="domain" description="Gfo/Idh/MocA-like oxidoreductase N-terminal" evidence="3">
    <location>
        <begin position="2"/>
        <end position="118"/>
    </location>
</feature>
<dbReference type="AlphaFoldDB" id="E6LE61"/>
<reference evidence="5 6" key="1">
    <citation type="submission" date="2010-12" db="EMBL/GenBank/DDBJ databases">
        <authorList>
            <person name="Muzny D."/>
            <person name="Qin X."/>
            <person name="Deng J."/>
            <person name="Jiang H."/>
            <person name="Liu Y."/>
            <person name="Qu J."/>
            <person name="Song X.-Z."/>
            <person name="Zhang L."/>
            <person name="Thornton R."/>
            <person name="Coyle M."/>
            <person name="Francisco L."/>
            <person name="Jackson L."/>
            <person name="Javaid M."/>
            <person name="Korchina V."/>
            <person name="Kovar C."/>
            <person name="Mata R."/>
            <person name="Mathew T."/>
            <person name="Ngo R."/>
            <person name="Nguyen L."/>
            <person name="Nguyen N."/>
            <person name="Okwuonu G."/>
            <person name="Ongeri F."/>
            <person name="Pham C."/>
            <person name="Simmons D."/>
            <person name="Wilczek-Boney K."/>
            <person name="Hale W."/>
            <person name="Jakkamsetti A."/>
            <person name="Pham P."/>
            <person name="Ruth R."/>
            <person name="San Lucas F."/>
            <person name="Warren J."/>
            <person name="Zhang J."/>
            <person name="Zhao Z."/>
            <person name="Zhou C."/>
            <person name="Zhu D."/>
            <person name="Lee S."/>
            <person name="Bess C."/>
            <person name="Blankenburg K."/>
            <person name="Forbes L."/>
            <person name="Fu Q."/>
            <person name="Gubbala S."/>
            <person name="Hirani K."/>
            <person name="Jayaseelan J.C."/>
            <person name="Lara F."/>
            <person name="Munidasa M."/>
            <person name="Palculict T."/>
            <person name="Patil S."/>
            <person name="Pu L.-L."/>
            <person name="Saada N."/>
            <person name="Tang L."/>
            <person name="Weissenberger G."/>
            <person name="Zhu Y."/>
            <person name="Hemphill L."/>
            <person name="Shang Y."/>
            <person name="Youmans B."/>
            <person name="Ayvaz T."/>
            <person name="Ross M."/>
            <person name="Santibanez J."/>
            <person name="Aqrawi P."/>
            <person name="Gross S."/>
            <person name="Joshi V."/>
            <person name="Fowler G."/>
            <person name="Nazareth L."/>
            <person name="Reid J."/>
            <person name="Worley K."/>
            <person name="Petrosino J."/>
            <person name="Highlander S."/>
            <person name="Gibbs R."/>
        </authorList>
    </citation>
    <scope>NUCLEOTIDE SEQUENCE [LARGE SCALE GENOMIC DNA]</scope>
    <source>
        <strain evidence="6">DSM 15952 / CCUG 50447 / LMG 22039 / TP 1.5</strain>
    </source>
</reference>
<dbReference type="Gene3D" id="3.30.360.10">
    <property type="entry name" value="Dihydrodipicolinate Reductase, domain 2"/>
    <property type="match status" value="1"/>
</dbReference>
<evidence type="ECO:0000256" key="2">
    <source>
        <dbReference type="ARBA" id="ARBA00023002"/>
    </source>
</evidence>
<evidence type="ECO:0000259" key="4">
    <source>
        <dbReference type="Pfam" id="PF22725"/>
    </source>
</evidence>
<dbReference type="SUPFAM" id="SSF51735">
    <property type="entry name" value="NAD(P)-binding Rossmann-fold domains"/>
    <property type="match status" value="1"/>
</dbReference>
<dbReference type="Gene3D" id="3.40.50.720">
    <property type="entry name" value="NAD(P)-binding Rossmann-like Domain"/>
    <property type="match status" value="1"/>
</dbReference>
<dbReference type="SUPFAM" id="SSF55347">
    <property type="entry name" value="Glyceraldehyde-3-phosphate dehydrogenase-like, C-terminal domain"/>
    <property type="match status" value="1"/>
</dbReference>
<dbReference type="GO" id="GO:0047115">
    <property type="term" value="F:trans-1,2-dihydrobenzene-1,2-diol dehydrogenase activity"/>
    <property type="evidence" value="ECO:0007669"/>
    <property type="project" value="UniProtKB-EC"/>
</dbReference>
<organism evidence="5 6">
    <name type="scientific">Enterococcus italicus (strain DSM 15952 / CCUG 50447 / LMG 22039 / TP 1.5)</name>
    <dbReference type="NCBI Taxonomy" id="888064"/>
    <lineage>
        <taxon>Bacteria</taxon>
        <taxon>Bacillati</taxon>
        <taxon>Bacillota</taxon>
        <taxon>Bacilli</taxon>
        <taxon>Lactobacillales</taxon>
        <taxon>Enterococcaceae</taxon>
        <taxon>Enterococcus</taxon>
    </lineage>
</organism>
<dbReference type="eggNOG" id="COG0673">
    <property type="taxonomic scope" value="Bacteria"/>
</dbReference>
<dbReference type="EC" id="1.3.1.20" evidence="5"/>
<dbReference type="GO" id="GO:0000166">
    <property type="term" value="F:nucleotide binding"/>
    <property type="evidence" value="ECO:0007669"/>
    <property type="project" value="InterPro"/>
</dbReference>
<comment type="caution">
    <text evidence="5">The sequence shown here is derived from an EMBL/GenBank/DDBJ whole genome shotgun (WGS) entry which is preliminary data.</text>
</comment>
<dbReference type="InterPro" id="IPR055170">
    <property type="entry name" value="GFO_IDH_MocA-like_dom"/>
</dbReference>
<dbReference type="InterPro" id="IPR036291">
    <property type="entry name" value="NAD(P)-bd_dom_sf"/>
</dbReference>
<evidence type="ECO:0000313" key="5">
    <source>
        <dbReference type="EMBL" id="EFU74516.1"/>
    </source>
</evidence>
<sequence>MIKWGIIGAGTIAQRFAASLTKIEEAQLVAVANRTLPKARAFQQKHHASMAFDSYQELLDLAELDMVYIALPHAYHAEWIKKAIVAGKGILCEKPAVLHAAEWLDIQKLLATHPVFLMEAMKSRFTPAYQKMAQLVKDGEIGTIQKIETCLRRDMPKEGTTYHYLPEQGGCLLDMGIYNIALLTDFVHGTPTVDSLTATFADGIETSIEATLTCDQIPLVLESGFDLFKPAVATIKGTQGTVTMPDFHRPTSFRIDYLNGQSQSYELPYIQDDFHGEIVHAMTCFKQGLYESPQMTWSDSLRFAQWIDWLKSKQ</sequence>
<dbReference type="InterPro" id="IPR000683">
    <property type="entry name" value="Gfo/Idh/MocA-like_OxRdtase_N"/>
</dbReference>
<dbReference type="PANTHER" id="PTHR22604">
    <property type="entry name" value="OXIDOREDUCTASES"/>
    <property type="match status" value="1"/>
</dbReference>
<keyword evidence="2 5" id="KW-0560">Oxidoreductase</keyword>
<dbReference type="STRING" id="888064.HMPREF9088_0651"/>
<dbReference type="PANTHER" id="PTHR22604:SF105">
    <property type="entry name" value="TRANS-1,2-DIHYDROBENZENE-1,2-DIOL DEHYDROGENASE"/>
    <property type="match status" value="1"/>
</dbReference>